<keyword evidence="2" id="KW-1185">Reference proteome</keyword>
<reference evidence="1 2" key="1">
    <citation type="submission" date="2020-02" db="EMBL/GenBank/DDBJ databases">
        <title>Esox lucius (northern pike) genome, fEsoLuc1, primary haplotype.</title>
        <authorList>
            <person name="Myers G."/>
            <person name="Karagic N."/>
            <person name="Meyer A."/>
            <person name="Pippel M."/>
            <person name="Reichard M."/>
            <person name="Winkler S."/>
            <person name="Tracey A."/>
            <person name="Sims Y."/>
            <person name="Howe K."/>
            <person name="Rhie A."/>
            <person name="Formenti G."/>
            <person name="Durbin R."/>
            <person name="Fedrigo O."/>
            <person name="Jarvis E.D."/>
        </authorList>
    </citation>
    <scope>NUCLEOTIDE SEQUENCE [LARGE SCALE GENOMIC DNA]</scope>
</reference>
<accession>A0AAY5KH77</accession>
<dbReference type="Ensembl" id="ENSELUT00000108936.1">
    <property type="protein sequence ID" value="ENSELUP00000087620.1"/>
    <property type="gene ID" value="ENSELUG00000035566.1"/>
</dbReference>
<proteinExistence type="predicted"/>
<organism evidence="1 2">
    <name type="scientific">Esox lucius</name>
    <name type="common">Northern pike</name>
    <dbReference type="NCBI Taxonomy" id="8010"/>
    <lineage>
        <taxon>Eukaryota</taxon>
        <taxon>Metazoa</taxon>
        <taxon>Chordata</taxon>
        <taxon>Craniata</taxon>
        <taxon>Vertebrata</taxon>
        <taxon>Euteleostomi</taxon>
        <taxon>Actinopterygii</taxon>
        <taxon>Neopterygii</taxon>
        <taxon>Teleostei</taxon>
        <taxon>Protacanthopterygii</taxon>
        <taxon>Esociformes</taxon>
        <taxon>Esocidae</taxon>
        <taxon>Esox</taxon>
    </lineage>
</organism>
<sequence length="88" mass="9693">MPRNFCIPVPASEALKSTTTSDPLRLPSVQTTCSGCSRCTVVCTLVRLCGGAQDTKPPLCQCGKWKTEISYQPFFFFTLVRVWAVLGF</sequence>
<dbReference type="AlphaFoldDB" id="A0AAY5KH77"/>
<evidence type="ECO:0000313" key="2">
    <source>
        <dbReference type="Proteomes" id="UP000265140"/>
    </source>
</evidence>
<name>A0AAY5KH77_ESOLU</name>
<reference evidence="1" key="2">
    <citation type="submission" date="2025-08" db="UniProtKB">
        <authorList>
            <consortium name="Ensembl"/>
        </authorList>
    </citation>
    <scope>IDENTIFICATION</scope>
</reference>
<dbReference type="Proteomes" id="UP000265140">
    <property type="component" value="Chromosome 13"/>
</dbReference>
<protein>
    <submittedName>
        <fullName evidence="1">Uncharacterized protein</fullName>
    </submittedName>
</protein>
<reference evidence="1" key="3">
    <citation type="submission" date="2025-09" db="UniProtKB">
        <authorList>
            <consortium name="Ensembl"/>
        </authorList>
    </citation>
    <scope>IDENTIFICATION</scope>
</reference>
<evidence type="ECO:0000313" key="1">
    <source>
        <dbReference type="Ensembl" id="ENSELUP00000087620.1"/>
    </source>
</evidence>